<dbReference type="InterPro" id="IPR004165">
    <property type="entry name" value="CoA_trans_fam_I"/>
</dbReference>
<dbReference type="Proteomes" id="UP000009045">
    <property type="component" value="Plasmid pSmeSM11c"/>
</dbReference>
<dbReference type="EMBL" id="CP001831">
    <property type="protein sequence ID" value="AEH82270.1"/>
    <property type="molecule type" value="Genomic_DNA"/>
</dbReference>
<evidence type="ECO:0000313" key="2">
    <source>
        <dbReference type="Proteomes" id="UP000009045"/>
    </source>
</evidence>
<name>F7XFE5_SINMM</name>
<keyword evidence="1" id="KW-0614">Plasmid</keyword>
<dbReference type="Gene3D" id="3.40.1080.10">
    <property type="entry name" value="Glutaconate Coenzyme A-transferase"/>
    <property type="match status" value="1"/>
</dbReference>
<dbReference type="InterPro" id="IPR037171">
    <property type="entry name" value="NagB/RpiA_transferase-like"/>
</dbReference>
<reference evidence="1 2" key="1">
    <citation type="journal article" date="2011" name="J. Biotechnol.">
        <title>The complete genome sequence of the dominant Sinorhizobium meliloti field isolate SM11 extends the S. meliloti pan-genome.</title>
        <authorList>
            <person name="Schneiker-Bekel S."/>
            <person name="Wibberg D."/>
            <person name="Bekel T."/>
            <person name="Blom J."/>
            <person name="Linke B."/>
            <person name="Neuweger H."/>
            <person name="Stiens M."/>
            <person name="Vorholter F.J."/>
            <person name="Weidner S."/>
            <person name="Goesmann A."/>
            <person name="Puhler A."/>
            <person name="Schluter A."/>
        </authorList>
    </citation>
    <scope>NUCLEOTIDE SEQUENCE [LARGE SCALE GENOMIC DNA]</scope>
    <source>
        <strain evidence="1 2">SM11</strain>
        <plasmid evidence="2">pSmeSM11c</plasmid>
    </source>
</reference>
<gene>
    <name evidence="1" type="ordered locus">SM11_pC1197</name>
</gene>
<dbReference type="PANTHER" id="PTHR13707">
    <property type="entry name" value="KETOACID-COENZYME A TRANSFERASE"/>
    <property type="match status" value="1"/>
</dbReference>
<organism evidence="1 2">
    <name type="scientific">Sinorhizobium meliloti (strain SM11)</name>
    <dbReference type="NCBI Taxonomy" id="707241"/>
    <lineage>
        <taxon>Bacteria</taxon>
        <taxon>Pseudomonadati</taxon>
        <taxon>Pseudomonadota</taxon>
        <taxon>Alphaproteobacteria</taxon>
        <taxon>Hyphomicrobiales</taxon>
        <taxon>Rhizobiaceae</taxon>
        <taxon>Sinorhizobium/Ensifer group</taxon>
        <taxon>Sinorhizobium</taxon>
    </lineage>
</organism>
<protein>
    <submittedName>
        <fullName evidence="1">Uncharacterized protein</fullName>
    </submittedName>
</protein>
<dbReference type="KEGG" id="smx:SM11_pC1197"/>
<geneLocation type="plasmid" evidence="1 2">
    <name>pSmeSM11c</name>
</geneLocation>
<accession>F7XFE5</accession>
<dbReference type="SUPFAM" id="SSF100950">
    <property type="entry name" value="NagB/RpiA/CoA transferase-like"/>
    <property type="match status" value="1"/>
</dbReference>
<dbReference type="HOGENOM" id="CLU_2411608_0_0_5"/>
<dbReference type="GO" id="GO:0008410">
    <property type="term" value="F:CoA-transferase activity"/>
    <property type="evidence" value="ECO:0007669"/>
    <property type="project" value="InterPro"/>
</dbReference>
<dbReference type="PANTHER" id="PTHR13707:SF57">
    <property type="entry name" value="SUCCINYL-COA:3-KETOACID COENZYME A TRANSFERASE SUBUNIT B-RELATED"/>
    <property type="match status" value="1"/>
</dbReference>
<evidence type="ECO:0000313" key="1">
    <source>
        <dbReference type="EMBL" id="AEH82270.1"/>
    </source>
</evidence>
<dbReference type="PATRIC" id="fig|707241.3.peg.5128"/>
<dbReference type="AlphaFoldDB" id="F7XFE5"/>
<proteinExistence type="predicted"/>
<sequence>MGGAIEVAQKTRLVGVVMMHTDSKGNPKILSQYTLPLTAEGRVDPIYTDLAVFDVAADSLYLCEIADRTSIAELWTIAGAAFHVPNQELRRF</sequence>